<organism evidence="2 3">
    <name type="scientific">Mycteria americana</name>
    <name type="common">Wood stork</name>
    <dbReference type="NCBI Taxonomy" id="33587"/>
    <lineage>
        <taxon>Eukaryota</taxon>
        <taxon>Metazoa</taxon>
        <taxon>Chordata</taxon>
        <taxon>Craniata</taxon>
        <taxon>Vertebrata</taxon>
        <taxon>Euteleostomi</taxon>
        <taxon>Archelosauria</taxon>
        <taxon>Archosauria</taxon>
        <taxon>Dinosauria</taxon>
        <taxon>Saurischia</taxon>
        <taxon>Theropoda</taxon>
        <taxon>Coelurosauria</taxon>
        <taxon>Aves</taxon>
        <taxon>Neognathae</taxon>
        <taxon>Neoaves</taxon>
        <taxon>Aequornithes</taxon>
        <taxon>Ciconiiformes</taxon>
        <taxon>Ciconiidae</taxon>
        <taxon>Mycteria</taxon>
    </lineage>
</organism>
<keyword evidence="3" id="KW-1185">Reference proteome</keyword>
<gene>
    <name evidence="2" type="ORF">QYF61_026070</name>
</gene>
<dbReference type="Proteomes" id="UP001333110">
    <property type="component" value="Unassembled WGS sequence"/>
</dbReference>
<evidence type="ECO:0000313" key="2">
    <source>
        <dbReference type="EMBL" id="KAK4825269.1"/>
    </source>
</evidence>
<dbReference type="EMBL" id="JAUNZN010000003">
    <property type="protein sequence ID" value="KAK4825269.1"/>
    <property type="molecule type" value="Genomic_DNA"/>
</dbReference>
<evidence type="ECO:0000256" key="1">
    <source>
        <dbReference type="SAM" id="MobiDB-lite"/>
    </source>
</evidence>
<dbReference type="PANTHER" id="PTHR33332">
    <property type="entry name" value="REVERSE TRANSCRIPTASE DOMAIN-CONTAINING PROTEIN"/>
    <property type="match status" value="1"/>
</dbReference>
<proteinExistence type="predicted"/>
<dbReference type="AlphaFoldDB" id="A0AAN7NFG2"/>
<sequence>MPGSQSLAHPHPLPSCAPEPPAQAAGKGWRWLLSSSLTLHVPWVSLALTRAFIKPPGPRVSGDAPKAQFLPWQFLEITPELSPEQPKVQGQRDVLPAKGQGDITHGYSTSPAQGRRRGLMLGSTLFSIFINDLDDETEWTPSKFADDAKLGGVADMPEDHAVVQRDLNRLEKWADREMQSPAPGEEQRQAPAQAGDWLAGKQLGRKLKRARSEGHTEEECCQQVERSDPSPLLSPGEMHLECCIQRWAPQYMGDMDILEQVQ</sequence>
<name>A0AAN7NFG2_MYCAM</name>
<protein>
    <submittedName>
        <fullName evidence="2">Uncharacterized protein</fullName>
    </submittedName>
</protein>
<feature type="region of interest" description="Disordered" evidence="1">
    <location>
        <begin position="177"/>
        <end position="234"/>
    </location>
</feature>
<accession>A0AAN7NFG2</accession>
<comment type="caution">
    <text evidence="2">The sequence shown here is derived from an EMBL/GenBank/DDBJ whole genome shotgun (WGS) entry which is preliminary data.</text>
</comment>
<feature type="region of interest" description="Disordered" evidence="1">
    <location>
        <begin position="1"/>
        <end position="21"/>
    </location>
</feature>
<reference evidence="2 3" key="1">
    <citation type="journal article" date="2023" name="J. Hered.">
        <title>Chromosome-level genome of the wood stork (Mycteria americana) provides insight into avian chromosome evolution.</title>
        <authorList>
            <person name="Flamio R. Jr."/>
            <person name="Ramstad K.M."/>
        </authorList>
    </citation>
    <scope>NUCLEOTIDE SEQUENCE [LARGE SCALE GENOMIC DNA]</scope>
    <source>
        <strain evidence="2">JAX WOST 10</strain>
    </source>
</reference>
<feature type="compositionally biased region" description="Pro residues" evidence="1">
    <location>
        <begin position="11"/>
        <end position="21"/>
    </location>
</feature>
<evidence type="ECO:0000313" key="3">
    <source>
        <dbReference type="Proteomes" id="UP001333110"/>
    </source>
</evidence>